<evidence type="ECO:0000256" key="5">
    <source>
        <dbReference type="ARBA" id="ARBA00023237"/>
    </source>
</evidence>
<protein>
    <recommendedName>
        <fullName evidence="9">TolC family protein</fullName>
    </recommendedName>
</protein>
<dbReference type="Gene3D" id="1.20.1600.10">
    <property type="entry name" value="Outer membrane efflux proteins (OEP)"/>
    <property type="match status" value="1"/>
</dbReference>
<evidence type="ECO:0000256" key="3">
    <source>
        <dbReference type="ARBA" id="ARBA00022692"/>
    </source>
</evidence>
<dbReference type="GO" id="GO:0015288">
    <property type="term" value="F:porin activity"/>
    <property type="evidence" value="ECO:0007669"/>
    <property type="project" value="TreeGrafter"/>
</dbReference>
<dbReference type="OrthoDB" id="581172at2"/>
<evidence type="ECO:0000256" key="2">
    <source>
        <dbReference type="ARBA" id="ARBA00022452"/>
    </source>
</evidence>
<dbReference type="Proteomes" id="UP000280296">
    <property type="component" value="Unassembled WGS sequence"/>
</dbReference>
<dbReference type="RefSeq" id="WP_126724515.1">
    <property type="nucleotide sequence ID" value="NZ_RYZH01000009.1"/>
</dbReference>
<evidence type="ECO:0000313" key="8">
    <source>
        <dbReference type="Proteomes" id="UP000280296"/>
    </source>
</evidence>
<reference evidence="7 8" key="1">
    <citation type="submission" date="2018-12" db="EMBL/GenBank/DDBJ databases">
        <authorList>
            <person name="Toschakov S.V."/>
        </authorList>
    </citation>
    <scope>NUCLEOTIDE SEQUENCE [LARGE SCALE GENOMIC DNA]</scope>
    <source>
        <strain evidence="7 8">GM2012</strain>
    </source>
</reference>
<dbReference type="EMBL" id="RYZH01000009">
    <property type="protein sequence ID" value="RUL88589.1"/>
    <property type="molecule type" value="Genomic_DNA"/>
</dbReference>
<feature type="region of interest" description="Disordered" evidence="6">
    <location>
        <begin position="641"/>
        <end position="726"/>
    </location>
</feature>
<dbReference type="AlphaFoldDB" id="A0A432MMW5"/>
<dbReference type="GO" id="GO:0015562">
    <property type="term" value="F:efflux transmembrane transporter activity"/>
    <property type="evidence" value="ECO:0007669"/>
    <property type="project" value="InterPro"/>
</dbReference>
<dbReference type="PANTHER" id="PTHR30026">
    <property type="entry name" value="OUTER MEMBRANE PROTEIN TOLC"/>
    <property type="match status" value="1"/>
</dbReference>
<organism evidence="7 8">
    <name type="scientific">Tautonia sociabilis</name>
    <dbReference type="NCBI Taxonomy" id="2080755"/>
    <lineage>
        <taxon>Bacteria</taxon>
        <taxon>Pseudomonadati</taxon>
        <taxon>Planctomycetota</taxon>
        <taxon>Planctomycetia</taxon>
        <taxon>Isosphaerales</taxon>
        <taxon>Isosphaeraceae</taxon>
        <taxon>Tautonia</taxon>
    </lineage>
</organism>
<gene>
    <name evidence="7" type="ORF">TsocGM_06610</name>
</gene>
<comment type="caution">
    <text evidence="7">The sequence shown here is derived from an EMBL/GenBank/DDBJ whole genome shotgun (WGS) entry which is preliminary data.</text>
</comment>
<comment type="subcellular location">
    <subcellularLocation>
        <location evidence="1">Cell outer membrane</location>
    </subcellularLocation>
</comment>
<feature type="region of interest" description="Disordered" evidence="6">
    <location>
        <begin position="97"/>
        <end position="190"/>
    </location>
</feature>
<evidence type="ECO:0000256" key="4">
    <source>
        <dbReference type="ARBA" id="ARBA00023136"/>
    </source>
</evidence>
<evidence type="ECO:0000313" key="7">
    <source>
        <dbReference type="EMBL" id="RUL88589.1"/>
    </source>
</evidence>
<dbReference type="SUPFAM" id="SSF56954">
    <property type="entry name" value="Outer membrane efflux proteins (OEP)"/>
    <property type="match status" value="1"/>
</dbReference>
<feature type="compositionally biased region" description="Low complexity" evidence="6">
    <location>
        <begin position="98"/>
        <end position="107"/>
    </location>
</feature>
<feature type="compositionally biased region" description="Low complexity" evidence="6">
    <location>
        <begin position="709"/>
        <end position="726"/>
    </location>
</feature>
<evidence type="ECO:0000256" key="6">
    <source>
        <dbReference type="SAM" id="MobiDB-lite"/>
    </source>
</evidence>
<reference evidence="7 8" key="2">
    <citation type="submission" date="2019-01" db="EMBL/GenBank/DDBJ databases">
        <title>Tautonia sociabilis, a novel thermotolerant planctomycete of Isosphaeraceae family, isolated from a 4000 m deep subterranean habitat.</title>
        <authorList>
            <person name="Kovaleva O.L."/>
            <person name="Elcheninov A.G."/>
            <person name="Van Heerden E."/>
            <person name="Toshchakov S.V."/>
            <person name="Novikov A."/>
            <person name="Bonch-Osmolovskaya E.A."/>
            <person name="Kublanov I.V."/>
        </authorList>
    </citation>
    <scope>NUCLEOTIDE SEQUENCE [LARGE SCALE GENOMIC DNA]</scope>
    <source>
        <strain evidence="7 8">GM2012</strain>
    </source>
</reference>
<keyword evidence="2" id="KW-1134">Transmembrane beta strand</keyword>
<name>A0A432MMW5_9BACT</name>
<accession>A0A432MMW5</accession>
<keyword evidence="8" id="KW-1185">Reference proteome</keyword>
<dbReference type="InterPro" id="IPR051906">
    <property type="entry name" value="TolC-like"/>
</dbReference>
<feature type="compositionally biased region" description="Pro residues" evidence="6">
    <location>
        <begin position="670"/>
        <end position="680"/>
    </location>
</feature>
<keyword evidence="4" id="KW-0472">Membrane</keyword>
<evidence type="ECO:0000256" key="1">
    <source>
        <dbReference type="ARBA" id="ARBA00004442"/>
    </source>
</evidence>
<keyword evidence="3" id="KW-0812">Transmembrane</keyword>
<feature type="compositionally biased region" description="Low complexity" evidence="6">
    <location>
        <begin position="127"/>
        <end position="152"/>
    </location>
</feature>
<dbReference type="GO" id="GO:1990281">
    <property type="term" value="C:efflux pump complex"/>
    <property type="evidence" value="ECO:0007669"/>
    <property type="project" value="TreeGrafter"/>
</dbReference>
<evidence type="ECO:0008006" key="9">
    <source>
        <dbReference type="Google" id="ProtNLM"/>
    </source>
</evidence>
<proteinExistence type="predicted"/>
<dbReference type="GO" id="GO:0009279">
    <property type="term" value="C:cell outer membrane"/>
    <property type="evidence" value="ECO:0007669"/>
    <property type="project" value="UniProtKB-SubCell"/>
</dbReference>
<sequence length="726" mass="78938">MSRRTRRFFAVAAGALGVFDPAAIVIGQEAPQPPASGRTTLPFSNPPDLMIGPPRAMGVPPLGQGLPPSDLATPLSGPPRVMGATPFLPITPGPFTPFTPSVTPGGTLLQGLAPSADMPGPPDPGSEPDSLLLLPGLLGRPSSSGPDGAAPPGQGGPFQLPEAPELELGSPPAPTGAPRVDDQPPGPPLLLEEVRNSAERRYPPFLAVLEQRNVADGEVLSARGAFDLGLNADSRNYPLGFYDRYVQDFFLEQPILPTGGKLFSGYRIAQGQWPTYYNYLNTRGGGAFVNGFEQPLLRDLRIDPKRAKLFQSEIERRKVEPTILKERITLLKDAAKAYWAWVAAGQVYALYQDLEELAQAQFRALAEQARPEIGRVAQVDVIAFQNVLIKRRQQVINGRRDLQQAAVTLSFYLRDLRGLPCLPDSRMIPLAFPEAEMPDPSRVEQDIAVALRLRPEIFSLMLEYDKARIDRQLAENMLLPSLDFYVYTEQNVGVRDVDLGKDFRPFILESSLFFEVPLQRRFARGRIRAADAVLRQISARTRFARDQIQADVLNAAAELRAAYDLLRYYQDTEIVARQLAEAERQRLEVQASSPLLFYVVRQQQVLDAQVLRVLAEGKFFSALADYRAAVGLDAVTPEIQRQAPPPILLEEEPTDPSSALTEPGAVFPGGPIPLPPPPSLAPGQGGPFAPEAAADPGPLDQSPEERSEPSAPGPAAASDSSPNSVP</sequence>
<dbReference type="PANTHER" id="PTHR30026:SF21">
    <property type="entry name" value="SLR1270 PROTEIN"/>
    <property type="match status" value="1"/>
</dbReference>
<keyword evidence="5" id="KW-0998">Cell outer membrane</keyword>